<feature type="compositionally biased region" description="Low complexity" evidence="1">
    <location>
        <begin position="34"/>
        <end position="48"/>
    </location>
</feature>
<feature type="compositionally biased region" description="Basic residues" evidence="1">
    <location>
        <begin position="1"/>
        <end position="12"/>
    </location>
</feature>
<reference evidence="2" key="1">
    <citation type="submission" date="2023-07" db="EMBL/GenBank/DDBJ databases">
        <authorList>
            <consortium name="CYATHOMIX"/>
        </authorList>
    </citation>
    <scope>NUCLEOTIDE SEQUENCE</scope>
    <source>
        <strain evidence="2">N/A</strain>
    </source>
</reference>
<organism evidence="2 3">
    <name type="scientific">Cylicocyclus nassatus</name>
    <name type="common">Nematode worm</name>
    <dbReference type="NCBI Taxonomy" id="53992"/>
    <lineage>
        <taxon>Eukaryota</taxon>
        <taxon>Metazoa</taxon>
        <taxon>Ecdysozoa</taxon>
        <taxon>Nematoda</taxon>
        <taxon>Chromadorea</taxon>
        <taxon>Rhabditida</taxon>
        <taxon>Rhabditina</taxon>
        <taxon>Rhabditomorpha</taxon>
        <taxon>Strongyloidea</taxon>
        <taxon>Strongylidae</taxon>
        <taxon>Cylicocyclus</taxon>
    </lineage>
</organism>
<proteinExistence type="predicted"/>
<sequence>MEPMRRNRHRRRSDWTATEEGSSSSHPRRPRLSPKPSTSSKPAASLPSFAEGAADEETEPSQVVDEEMAEPNHAAGSETVELGQGAVGNVVELDHQDKLLFFACHTVLHGTSTAELRRMMMLIEVATGRAANICVADVTRFVDNLKSDIRLRNHAFCSSCFRTLVNKRALCANLSCDLYGIHPKRSKSLRRPSLSLLDIRPQMKTVLATHLSLLINVHRRLHESYFDSGTRSEATDFPMFKNNVESPDEFSRHIMSLQLTIATDGFVPARLSRQELWPLYVRVDDLPSKIGNNYLNIIMAGVLWTSKTPHEELWEGLWTHLATELALVNSEPLQILDNVTGNLWTIRLRLTHAVVDYKGLKDIFGIPRWLSRYGCHKCLFPGNSVGRKLNWYCSEPLRLTKRTSANILEDAELGRNGLMRKTSAMDLFTPAQCCADALHVISEGVTQDRLRDLLFRSSKVDEMKLRPEIGELNRVLMNITNYTYSLRFILCNEDLPSMTGAEVDAFANVVFPLVGALALCPSALSSASIVGYWFCVKELQAVEDLTTVKIRVIQSVALHLKQIWSRLSQEIFTIKTHNFFDHCILDEIEQHGSPYLWSAAPFEAIHRVLQIPHNQYVTNSGARVLTRFVTIKKLVTLMEEAVERNHSENFAKLLRDVRNEEKRFPLQVQLGAGYYVPQHSEVKEDSLCEEHRAIFQRHHRGLSDVKLYSRLVVSGKVLSSKAYWRRTTDTDASSFYLRVSSGHSTLISYGKLLLVSYHTLTRSSFALIEHYSTVDPFANLMEVLGTLEDSDRARRLLRIVSLNNSHFHEVSFLGIKCTDILRPAVFINMRNRMFALKL</sequence>
<keyword evidence="3" id="KW-1185">Reference proteome</keyword>
<evidence type="ECO:0000313" key="3">
    <source>
        <dbReference type="Proteomes" id="UP001176961"/>
    </source>
</evidence>
<dbReference type="EMBL" id="CATQJL010000001">
    <property type="protein sequence ID" value="CAJ0590064.1"/>
    <property type="molecule type" value="Genomic_DNA"/>
</dbReference>
<comment type="caution">
    <text evidence="2">The sequence shown here is derived from an EMBL/GenBank/DDBJ whole genome shotgun (WGS) entry which is preliminary data.</text>
</comment>
<evidence type="ECO:0000256" key="1">
    <source>
        <dbReference type="SAM" id="MobiDB-lite"/>
    </source>
</evidence>
<gene>
    <name evidence="2" type="ORF">CYNAS_LOCUS2047</name>
</gene>
<protein>
    <submittedName>
        <fullName evidence="2">Uncharacterized protein</fullName>
    </submittedName>
</protein>
<evidence type="ECO:0000313" key="2">
    <source>
        <dbReference type="EMBL" id="CAJ0590064.1"/>
    </source>
</evidence>
<dbReference type="Proteomes" id="UP001176961">
    <property type="component" value="Unassembled WGS sequence"/>
</dbReference>
<feature type="region of interest" description="Disordered" evidence="1">
    <location>
        <begin position="1"/>
        <end position="73"/>
    </location>
</feature>
<feature type="compositionally biased region" description="Acidic residues" evidence="1">
    <location>
        <begin position="53"/>
        <end position="69"/>
    </location>
</feature>
<accession>A0AA36GF85</accession>
<dbReference type="AlphaFoldDB" id="A0AA36GF85"/>
<name>A0AA36GF85_CYLNA</name>